<evidence type="ECO:0000313" key="4">
    <source>
        <dbReference type="Proteomes" id="UP001162164"/>
    </source>
</evidence>
<organism evidence="3 4">
    <name type="scientific">Molorchus minor</name>
    <dbReference type="NCBI Taxonomy" id="1323400"/>
    <lineage>
        <taxon>Eukaryota</taxon>
        <taxon>Metazoa</taxon>
        <taxon>Ecdysozoa</taxon>
        <taxon>Arthropoda</taxon>
        <taxon>Hexapoda</taxon>
        <taxon>Insecta</taxon>
        <taxon>Pterygota</taxon>
        <taxon>Neoptera</taxon>
        <taxon>Endopterygota</taxon>
        <taxon>Coleoptera</taxon>
        <taxon>Polyphaga</taxon>
        <taxon>Cucujiformia</taxon>
        <taxon>Chrysomeloidea</taxon>
        <taxon>Cerambycidae</taxon>
        <taxon>Lamiinae</taxon>
        <taxon>Monochamini</taxon>
        <taxon>Molorchus</taxon>
    </lineage>
</organism>
<dbReference type="PANTHER" id="PTHR33776:SF4">
    <property type="entry name" value="ENDONUCLEASE_EXONUCLEASE_PHOSPHATASE DOMAIN-CONTAINING PROTEIN"/>
    <property type="match status" value="1"/>
</dbReference>
<protein>
    <recommendedName>
        <fullName evidence="2">Endonuclease/exonuclease/phosphatase domain-containing protein</fullName>
    </recommendedName>
</protein>
<feature type="compositionally biased region" description="Low complexity" evidence="1">
    <location>
        <begin position="133"/>
        <end position="149"/>
    </location>
</feature>
<proteinExistence type="predicted"/>
<sequence>MAGGHSSSVGLSTCKRCKSNVVNAIKCRNCENSYHLSCAKLCTNVKFSDSGEIICCEILNPESDNGFFDALDELSSTGKKVDMPIFSYIIKQKDLIIQELREKIDLLHKHIDMLNIINQHKSNSEESQLAKVKTSSNTKTISNKNTNNTDKNDIEVNRHTVAAHVNKQGNSRITKNDVSSGIMRAETENKMNKYIHLVKDGQNGPPANTSNHNNKDEANDWKLISNTRRKRKMIVGNNKDSSSVKGVPKLVSLHVYRINKNTTTDELTTLLKDNFQEVVCEQINSKHPEIYSSFKVSILEDNFAKAMNPNVWPYGACVSRFFRPKKESWGASGEVNLEVTLETINSTKHKIANTNSVSIFHVNIQCISNKIDQLSIYLNLNNYTVACISEHWQEESKLGLINLPGYSLANYFCRNDKEHGGVSIFVKQNMKVKPIDVNSFCTAYHAEFCAIEISDPKILVINLYRSPIGRFEFFLNALEELLTKYYQIYKRIILIGDFNVDFRGNSLELTDLVCLSNSYGLDICISEYTRVTQASSTCIDNVWTSFQDGVIGRGWLNRASLITVANILLLIM</sequence>
<comment type="caution">
    <text evidence="3">The sequence shown here is derived from an EMBL/GenBank/DDBJ whole genome shotgun (WGS) entry which is preliminary data.</text>
</comment>
<feature type="domain" description="Endonuclease/exonuclease/phosphatase" evidence="2">
    <location>
        <begin position="363"/>
        <end position="545"/>
    </location>
</feature>
<evidence type="ECO:0000256" key="1">
    <source>
        <dbReference type="SAM" id="MobiDB-lite"/>
    </source>
</evidence>
<accession>A0ABQ9IQ09</accession>
<dbReference type="PANTHER" id="PTHR33776">
    <property type="entry name" value="ENDO/EXONUCLEASE/PHOSPHATASE DOMAIN-CONTAINING PROTEIN"/>
    <property type="match status" value="1"/>
</dbReference>
<dbReference type="Pfam" id="PF03372">
    <property type="entry name" value="Exo_endo_phos"/>
    <property type="match status" value="1"/>
</dbReference>
<dbReference type="EMBL" id="JAPWTJ010004122">
    <property type="protein sequence ID" value="KAJ8948139.1"/>
    <property type="molecule type" value="Genomic_DNA"/>
</dbReference>
<name>A0ABQ9IQ09_9CUCU</name>
<evidence type="ECO:0000313" key="3">
    <source>
        <dbReference type="EMBL" id="KAJ8948139.1"/>
    </source>
</evidence>
<dbReference type="InterPro" id="IPR036691">
    <property type="entry name" value="Endo/exonu/phosph_ase_sf"/>
</dbReference>
<gene>
    <name evidence="3" type="ORF">NQ317_000182</name>
</gene>
<evidence type="ECO:0000259" key="2">
    <source>
        <dbReference type="Pfam" id="PF03372"/>
    </source>
</evidence>
<dbReference type="InterPro" id="IPR005135">
    <property type="entry name" value="Endo/exonuclease/phosphatase"/>
</dbReference>
<dbReference type="Gene3D" id="3.60.10.10">
    <property type="entry name" value="Endonuclease/exonuclease/phosphatase"/>
    <property type="match status" value="1"/>
</dbReference>
<feature type="region of interest" description="Disordered" evidence="1">
    <location>
        <begin position="125"/>
        <end position="153"/>
    </location>
</feature>
<reference evidence="3" key="1">
    <citation type="journal article" date="2023" name="Insect Mol. Biol.">
        <title>Genome sequencing provides insights into the evolution of gene families encoding plant cell wall-degrading enzymes in longhorned beetles.</title>
        <authorList>
            <person name="Shin N.R."/>
            <person name="Okamura Y."/>
            <person name="Kirsch R."/>
            <person name="Pauchet Y."/>
        </authorList>
    </citation>
    <scope>NUCLEOTIDE SEQUENCE</scope>
    <source>
        <strain evidence="3">MMC_N1</strain>
    </source>
</reference>
<dbReference type="Proteomes" id="UP001162164">
    <property type="component" value="Unassembled WGS sequence"/>
</dbReference>
<dbReference type="SUPFAM" id="SSF56219">
    <property type="entry name" value="DNase I-like"/>
    <property type="match status" value="1"/>
</dbReference>
<keyword evidence="4" id="KW-1185">Reference proteome</keyword>